<dbReference type="Proteomes" id="UP000183997">
    <property type="component" value="Unassembled WGS sequence"/>
</dbReference>
<evidence type="ECO:0000256" key="6">
    <source>
        <dbReference type="ARBA" id="ARBA00022801"/>
    </source>
</evidence>
<organism evidence="10 11">
    <name type="scientific">Desulforamulus aeronauticus DSM 10349</name>
    <dbReference type="NCBI Taxonomy" id="1121421"/>
    <lineage>
        <taxon>Bacteria</taxon>
        <taxon>Bacillati</taxon>
        <taxon>Bacillota</taxon>
        <taxon>Clostridia</taxon>
        <taxon>Eubacteriales</taxon>
        <taxon>Peptococcaceae</taxon>
        <taxon>Desulforamulus</taxon>
    </lineage>
</organism>
<evidence type="ECO:0000313" key="11">
    <source>
        <dbReference type="Proteomes" id="UP000183997"/>
    </source>
</evidence>
<accession>A0A1M6UW46</accession>
<dbReference type="InterPro" id="IPR029002">
    <property type="entry name" value="PLPC/GPLD1"/>
</dbReference>
<dbReference type="SMART" id="SM00770">
    <property type="entry name" value="Zn_dep_PLPC"/>
    <property type="match status" value="1"/>
</dbReference>
<reference evidence="11" key="1">
    <citation type="submission" date="2016-11" db="EMBL/GenBank/DDBJ databases">
        <authorList>
            <person name="Varghese N."/>
            <person name="Submissions S."/>
        </authorList>
    </citation>
    <scope>NUCLEOTIDE SEQUENCE [LARGE SCALE GENOMIC DNA]</scope>
    <source>
        <strain evidence="11">DSM 10349</strain>
    </source>
</reference>
<dbReference type="RefSeq" id="WP_072915840.1">
    <property type="nucleotide sequence ID" value="NZ_FRAR01000022.1"/>
</dbReference>
<dbReference type="InterPro" id="IPR008947">
    <property type="entry name" value="PLipase_C/P1_nuclease_dom_sf"/>
</dbReference>
<gene>
    <name evidence="10" type="ORF">SAMN02745123_02936</name>
</gene>
<keyword evidence="5" id="KW-0732">Signal</keyword>
<evidence type="ECO:0000256" key="1">
    <source>
        <dbReference type="ARBA" id="ARBA00012018"/>
    </source>
</evidence>
<evidence type="ECO:0000256" key="5">
    <source>
        <dbReference type="ARBA" id="ARBA00022729"/>
    </source>
</evidence>
<name>A0A1M6UW46_9FIRM</name>
<protein>
    <recommendedName>
        <fullName evidence="2">Phospholipase C</fullName>
        <ecNumber evidence="1">3.1.4.3</ecNumber>
    </recommendedName>
    <alternativeName>
        <fullName evidence="8">Phosphatidylcholine cholinephosphohydrolase</fullName>
    </alternativeName>
</protein>
<evidence type="ECO:0000256" key="8">
    <source>
        <dbReference type="ARBA" id="ARBA00031285"/>
    </source>
</evidence>
<dbReference type="STRING" id="1121421.SAMN02745123_02936"/>
<keyword evidence="3" id="KW-0964">Secreted</keyword>
<evidence type="ECO:0000256" key="3">
    <source>
        <dbReference type="ARBA" id="ARBA00022525"/>
    </source>
</evidence>
<dbReference type="SUPFAM" id="SSF48537">
    <property type="entry name" value="Phospholipase C/P1 nuclease"/>
    <property type="match status" value="1"/>
</dbReference>
<dbReference type="InterPro" id="IPR001531">
    <property type="entry name" value="Zn_PLipaseC"/>
</dbReference>
<keyword evidence="6" id="KW-0378">Hydrolase</keyword>
<keyword evidence="7" id="KW-0862">Zinc</keyword>
<dbReference type="GO" id="GO:0008270">
    <property type="term" value="F:zinc ion binding"/>
    <property type="evidence" value="ECO:0007669"/>
    <property type="project" value="InterPro"/>
</dbReference>
<evidence type="ECO:0000259" key="9">
    <source>
        <dbReference type="PROSITE" id="PS51346"/>
    </source>
</evidence>
<dbReference type="CDD" id="cd11009">
    <property type="entry name" value="Zn_dep_PLPC"/>
    <property type="match status" value="1"/>
</dbReference>
<keyword evidence="11" id="KW-1185">Reference proteome</keyword>
<evidence type="ECO:0000256" key="4">
    <source>
        <dbReference type="ARBA" id="ARBA00022723"/>
    </source>
</evidence>
<proteinExistence type="predicted"/>
<dbReference type="OrthoDB" id="1677163at2"/>
<dbReference type="EMBL" id="FRAR01000022">
    <property type="protein sequence ID" value="SHK73355.1"/>
    <property type="molecule type" value="Genomic_DNA"/>
</dbReference>
<dbReference type="Pfam" id="PF00882">
    <property type="entry name" value="Zn_dep_PLPC"/>
    <property type="match status" value="1"/>
</dbReference>
<dbReference type="AlphaFoldDB" id="A0A1M6UW46"/>
<feature type="domain" description="Zn-dependent PLC" evidence="9">
    <location>
        <begin position="19"/>
        <end position="232"/>
    </location>
</feature>
<dbReference type="GO" id="GO:0034480">
    <property type="term" value="F:phosphatidylcholine phospholipase C activity"/>
    <property type="evidence" value="ECO:0007669"/>
    <property type="project" value="UniProtKB-EC"/>
</dbReference>
<evidence type="ECO:0000256" key="2">
    <source>
        <dbReference type="ARBA" id="ARBA00018391"/>
    </source>
</evidence>
<keyword evidence="4" id="KW-0479">Metal-binding</keyword>
<evidence type="ECO:0000313" key="10">
    <source>
        <dbReference type="EMBL" id="SHK73355.1"/>
    </source>
</evidence>
<dbReference type="EC" id="3.1.4.3" evidence="1"/>
<sequence>MHNFVISLRNFSVTGYTKAYMPQLPTQVVLGAGATHLLCNFQAIKILRNDGHTRAANLFSHFINHLEDGLVWADKGFKSLSHHYDPETSSGKWGLFNASHSFEEYLNKAIALWKRKSHEGAMFYLGAATHLLQDMCVPHHSRCVLLNGHQEYEQWAEDHRNTYRVYEKGMYLKTTTPRDWIHHNALWSSKLFHLVKAGSSEQSFHQATKSLLPLSQQSTCGFWLYFYQMMIE</sequence>
<dbReference type="Gene3D" id="1.10.575.10">
    <property type="entry name" value="P1 Nuclease"/>
    <property type="match status" value="1"/>
</dbReference>
<evidence type="ECO:0000256" key="7">
    <source>
        <dbReference type="ARBA" id="ARBA00022833"/>
    </source>
</evidence>
<dbReference type="PROSITE" id="PS51346">
    <property type="entry name" value="PROKAR_ZN_DEPEND_PLPC_2"/>
    <property type="match status" value="1"/>
</dbReference>